<dbReference type="PROSITE" id="PS51746">
    <property type="entry name" value="PPM_2"/>
    <property type="match status" value="1"/>
</dbReference>
<dbReference type="PANTHER" id="PTHR47992">
    <property type="entry name" value="PROTEIN PHOSPHATASE"/>
    <property type="match status" value="1"/>
</dbReference>
<dbReference type="AlphaFoldDB" id="A0A9D0ZBV3"/>
<dbReference type="Pfam" id="PF13672">
    <property type="entry name" value="PP2C_2"/>
    <property type="match status" value="1"/>
</dbReference>
<reference evidence="3" key="2">
    <citation type="journal article" date="2021" name="PeerJ">
        <title>Extensive microbial diversity within the chicken gut microbiome revealed by metagenomics and culture.</title>
        <authorList>
            <person name="Gilroy R."/>
            <person name="Ravi A."/>
            <person name="Getino M."/>
            <person name="Pursley I."/>
            <person name="Horton D.L."/>
            <person name="Alikhan N.F."/>
            <person name="Baker D."/>
            <person name="Gharbi K."/>
            <person name="Hall N."/>
            <person name="Watson M."/>
            <person name="Adriaenssens E.M."/>
            <person name="Foster-Nyarko E."/>
            <person name="Jarju S."/>
            <person name="Secka A."/>
            <person name="Antonio M."/>
            <person name="Oren A."/>
            <person name="Chaudhuri R.R."/>
            <person name="La Ragione R."/>
            <person name="Hildebrand F."/>
            <person name="Pallen M.J."/>
        </authorList>
    </citation>
    <scope>NUCLEOTIDE SEQUENCE</scope>
    <source>
        <strain evidence="3">ChiBcolR7-354</strain>
    </source>
</reference>
<dbReference type="EMBL" id="DVGA01000011">
    <property type="protein sequence ID" value="HIQ77787.1"/>
    <property type="molecule type" value="Genomic_DNA"/>
</dbReference>
<sequence length="319" mass="33396">MTAENIYLSAAGAAAEPEVTESVESHAPTGEGGAAAALPVWFLPAVLVLAAVAAAAAAWLFFRKRRRAGAKPAPLVGKLHEQGARDSQQDSFSVSPAELEATHGLLVAVADGMGGLSDGDRVSQTAVSAVMDSFICGGAADTLPEQTLLELLRCANSAVNRLLGYRRIGQCGSTMVLGLLKDGCFYFLSVGDSRICLYRDGALTQLNREHIYRRELELLAVNGEGSIAEAASHPRAAGLTSYLGMGQLKYIDQGDAPVRVLEGDRFVLMSDGVYNALSASELGSALELSAPEAAAAMDAAIKAHDWPGQDNYTAVVIQC</sequence>
<keyword evidence="1" id="KW-1133">Transmembrane helix</keyword>
<comment type="caution">
    <text evidence="3">The sequence shown here is derived from an EMBL/GenBank/DDBJ whole genome shotgun (WGS) entry which is preliminary data.</text>
</comment>
<dbReference type="GO" id="GO:0004722">
    <property type="term" value="F:protein serine/threonine phosphatase activity"/>
    <property type="evidence" value="ECO:0007669"/>
    <property type="project" value="InterPro"/>
</dbReference>
<evidence type="ECO:0000313" key="3">
    <source>
        <dbReference type="EMBL" id="HIQ77787.1"/>
    </source>
</evidence>
<organism evidence="3 4">
    <name type="scientific">Candidatus Scatomorpha intestinavium</name>
    <dbReference type="NCBI Taxonomy" id="2840922"/>
    <lineage>
        <taxon>Bacteria</taxon>
        <taxon>Bacillati</taxon>
        <taxon>Bacillota</taxon>
        <taxon>Clostridia</taxon>
        <taxon>Eubacteriales</taxon>
        <taxon>Candidatus Scatomorpha</taxon>
    </lineage>
</organism>
<accession>A0A9D0ZBV3</accession>
<reference evidence="3" key="1">
    <citation type="submission" date="2020-10" db="EMBL/GenBank/DDBJ databases">
        <authorList>
            <person name="Gilroy R."/>
        </authorList>
    </citation>
    <scope>NUCLEOTIDE SEQUENCE</scope>
    <source>
        <strain evidence="3">ChiBcolR7-354</strain>
    </source>
</reference>
<feature type="transmembrane region" description="Helical" evidence="1">
    <location>
        <begin position="41"/>
        <end position="62"/>
    </location>
</feature>
<dbReference type="InterPro" id="IPR036457">
    <property type="entry name" value="PPM-type-like_dom_sf"/>
</dbReference>
<keyword evidence="1" id="KW-0812">Transmembrane</keyword>
<feature type="domain" description="PPM-type phosphatase" evidence="2">
    <location>
        <begin position="75"/>
        <end position="319"/>
    </location>
</feature>
<proteinExistence type="predicted"/>
<protein>
    <submittedName>
        <fullName evidence="3">Serine/threonine-protein phosphatase</fullName>
    </submittedName>
</protein>
<dbReference type="SMART" id="SM00332">
    <property type="entry name" value="PP2Cc"/>
    <property type="match status" value="1"/>
</dbReference>
<dbReference type="Gene3D" id="3.60.40.10">
    <property type="entry name" value="PPM-type phosphatase domain"/>
    <property type="match status" value="1"/>
</dbReference>
<dbReference type="Proteomes" id="UP000824262">
    <property type="component" value="Unassembled WGS sequence"/>
</dbReference>
<evidence type="ECO:0000313" key="4">
    <source>
        <dbReference type="Proteomes" id="UP000824262"/>
    </source>
</evidence>
<dbReference type="InterPro" id="IPR001932">
    <property type="entry name" value="PPM-type_phosphatase-like_dom"/>
</dbReference>
<keyword evidence="1" id="KW-0472">Membrane</keyword>
<gene>
    <name evidence="3" type="ORF">IAB77_00840</name>
</gene>
<evidence type="ECO:0000259" key="2">
    <source>
        <dbReference type="PROSITE" id="PS51746"/>
    </source>
</evidence>
<dbReference type="CDD" id="cd00143">
    <property type="entry name" value="PP2Cc"/>
    <property type="match status" value="1"/>
</dbReference>
<name>A0A9D0ZBV3_9FIRM</name>
<evidence type="ECO:0000256" key="1">
    <source>
        <dbReference type="SAM" id="Phobius"/>
    </source>
</evidence>
<dbReference type="InterPro" id="IPR015655">
    <property type="entry name" value="PP2C"/>
</dbReference>
<dbReference type="SUPFAM" id="SSF81606">
    <property type="entry name" value="PP2C-like"/>
    <property type="match status" value="1"/>
</dbReference>
<dbReference type="SMART" id="SM00331">
    <property type="entry name" value="PP2C_SIG"/>
    <property type="match status" value="1"/>
</dbReference>